<feature type="compositionally biased region" description="Polar residues" evidence="3">
    <location>
        <begin position="60"/>
        <end position="71"/>
    </location>
</feature>
<organism evidence="5 6">
    <name type="scientific">Pomacea canaliculata</name>
    <name type="common">Golden apple snail</name>
    <dbReference type="NCBI Taxonomy" id="400727"/>
    <lineage>
        <taxon>Eukaryota</taxon>
        <taxon>Metazoa</taxon>
        <taxon>Spiralia</taxon>
        <taxon>Lophotrochozoa</taxon>
        <taxon>Mollusca</taxon>
        <taxon>Gastropoda</taxon>
        <taxon>Caenogastropoda</taxon>
        <taxon>Architaenioglossa</taxon>
        <taxon>Ampullarioidea</taxon>
        <taxon>Ampullariidae</taxon>
        <taxon>Pomacea</taxon>
    </lineage>
</organism>
<dbReference type="AlphaFoldDB" id="A0A2T7NHH4"/>
<evidence type="ECO:0000256" key="3">
    <source>
        <dbReference type="SAM" id="MobiDB-lite"/>
    </source>
</evidence>
<dbReference type="InterPro" id="IPR015943">
    <property type="entry name" value="WD40/YVTN_repeat-like_dom_sf"/>
</dbReference>
<feature type="domain" description="NWD1/2-like winged helix-turn-helix" evidence="4">
    <location>
        <begin position="562"/>
        <end position="674"/>
    </location>
</feature>
<dbReference type="InterPro" id="IPR052752">
    <property type="entry name" value="NACHT-WD_repeat"/>
</dbReference>
<dbReference type="PANTHER" id="PTHR19871">
    <property type="entry name" value="BETA TRANSDUCIN-RELATED PROTEIN"/>
    <property type="match status" value="1"/>
</dbReference>
<protein>
    <recommendedName>
        <fullName evidence="4">NWD1/2-like winged helix-turn-helix domain-containing protein</fullName>
    </recommendedName>
</protein>
<keyword evidence="1" id="KW-0853">WD repeat</keyword>
<sequence>MGSSCSSTNSRFELTIKSSLKSTSSKRCLGGDMQCRRSRAFSMTSSSEVEVQVSKPPEVQNEQPTPDSTPGPSDGLMEETNSLIPVILSNKLGWTLPLSIPAAQFDDIYSRLPGEDMKKVFHECYFLDENSLPPAYISVQTPTMDRKLLQELCDVLCDIMTDEEKELYMAPCLHEEIIKALNSRNRMSDNIVVVLRDFHHLPEGATSKDNIESSDPLLSTDNNINEVERNHRSAKLLSGLKSRIEQEVHVDYILKCTASVEAKDSVGLATMECENDFQCSLSERLEMKLQTALKTVFDDKRQQDIFTAAGMPTALSHELCLHAHKRYQLCSRVDQVSPTVSMAISHIQSLPRSPLILHGCLGCGLDTVAAQLASEMAVSRSAVVALRFLGLTPDGQNLSAAMFSILEQTSIALGGPGMKQLKSLSFDALLSSIARCAADHPVAIILSGLQLTMLDEQGWQPPKNLPENLHLVMLTSDNSLLDTWSNGLDSKCFMELQSVGLAELKTIFHRELQVSRRCVTPQQEAAVVAAMEKCPRPFFAVALATMAKGWTSRTCITENELPSSVEDAVQQVLLELESSIGKECVARILTYLTIARCGLSDSEMDDLLAIDDSVVLSMYPQEVPAVCRCPQAVWFHLKTTLAPWLDDICLQGHSVSRWSQQTVATAVILRYLDHTGPPALAALHATLADFFQGRWANKPKLFPDPNAEVEVLHHRYVLPQPDEYTANHSNNRKFLCLLYHLLHSQKQEQLDTIAEHHILNVDRLVKKLEATSTGQVLQDLHIAAVKIPSLAEDIKWLMMVLAQNAKELSVSVKQLYNYLNKEIEKNEGTGTQKLNIAEKIKAACACPPSLVLSLQDSPASLINTLEGNYSAECGIDGLYLLAADSPFLVSISELAGEVVVWDTRHHEPIRILRGLDKPRDLALVDAHHVLVLCNRELRLLNLNTGAQVTRLPGLLNLNMPFFCMGDASTVIVLSRNRMSVNVLDLFTGQIRATFKAGEDRFLNSLLVSADGGTLVCGDETQKPSPLLVWDLRECKLRHDLRLPQHEFATNIADITDDGAYAACACKELSSPSPTFVVVYELSSGQLFKRFKMAASVTCIKMASPTLSLIMLLDDSSLASFSLTSGNCNFHVCGVKAIYNQVKLSPDAAMAVTYSSKTCITPTTSTVALWNIMEGKFLGSYTFDTGVLCCQLMPHSNSVMVGLASHQGYVALTFQSSPQNTEKINVTEDAFGDPFMKGKVFDLSSP</sequence>
<keyword evidence="6" id="KW-1185">Reference proteome</keyword>
<evidence type="ECO:0000313" key="6">
    <source>
        <dbReference type="Proteomes" id="UP000245119"/>
    </source>
</evidence>
<feature type="region of interest" description="Disordered" evidence="3">
    <location>
        <begin position="40"/>
        <end position="78"/>
    </location>
</feature>
<dbReference type="Gene3D" id="2.130.10.10">
    <property type="entry name" value="YVTN repeat-like/Quinoprotein amine dehydrogenase"/>
    <property type="match status" value="2"/>
</dbReference>
<evidence type="ECO:0000256" key="2">
    <source>
        <dbReference type="ARBA" id="ARBA00022737"/>
    </source>
</evidence>
<proteinExistence type="predicted"/>
<evidence type="ECO:0000313" key="5">
    <source>
        <dbReference type="EMBL" id="PVD20605.1"/>
    </source>
</evidence>
<dbReference type="PANTHER" id="PTHR19871:SF45">
    <property type="entry name" value="NACHT DOMAIN-CONTAINING PROTEIN"/>
    <property type="match status" value="1"/>
</dbReference>
<name>A0A2T7NHH4_POMCA</name>
<dbReference type="SUPFAM" id="SSF50998">
    <property type="entry name" value="Quinoprotein alcohol dehydrogenase-like"/>
    <property type="match status" value="1"/>
</dbReference>
<dbReference type="InterPro" id="IPR011047">
    <property type="entry name" value="Quinoprotein_ADH-like_sf"/>
</dbReference>
<dbReference type="OrthoDB" id="6134417at2759"/>
<dbReference type="InterPro" id="IPR057588">
    <property type="entry name" value="NWD1/2-like_WH"/>
</dbReference>
<reference evidence="5 6" key="1">
    <citation type="submission" date="2018-04" db="EMBL/GenBank/DDBJ databases">
        <title>The genome of golden apple snail Pomacea canaliculata provides insight into stress tolerance and invasive adaptation.</title>
        <authorList>
            <person name="Liu C."/>
            <person name="Liu B."/>
            <person name="Ren Y."/>
            <person name="Zhang Y."/>
            <person name="Wang H."/>
            <person name="Li S."/>
            <person name="Jiang F."/>
            <person name="Yin L."/>
            <person name="Zhang G."/>
            <person name="Qian W."/>
            <person name="Fan W."/>
        </authorList>
    </citation>
    <scope>NUCLEOTIDE SEQUENCE [LARGE SCALE GENOMIC DNA]</scope>
    <source>
        <strain evidence="5">SZHN2017</strain>
        <tissue evidence="5">Muscle</tissue>
    </source>
</reference>
<dbReference type="STRING" id="400727.A0A2T7NHH4"/>
<dbReference type="Pfam" id="PF25469">
    <property type="entry name" value="WHD_NWD1"/>
    <property type="match status" value="1"/>
</dbReference>
<evidence type="ECO:0000259" key="4">
    <source>
        <dbReference type="Pfam" id="PF25469"/>
    </source>
</evidence>
<gene>
    <name evidence="5" type="ORF">C0Q70_18761</name>
</gene>
<accession>A0A2T7NHH4</accession>
<dbReference type="EMBL" id="PZQS01000012">
    <property type="protein sequence ID" value="PVD20605.1"/>
    <property type="molecule type" value="Genomic_DNA"/>
</dbReference>
<dbReference type="Proteomes" id="UP000245119">
    <property type="component" value="Linkage Group LG12"/>
</dbReference>
<comment type="caution">
    <text evidence="5">The sequence shown here is derived from an EMBL/GenBank/DDBJ whole genome shotgun (WGS) entry which is preliminary data.</text>
</comment>
<keyword evidence="2" id="KW-0677">Repeat</keyword>
<evidence type="ECO:0000256" key="1">
    <source>
        <dbReference type="ARBA" id="ARBA00022574"/>
    </source>
</evidence>